<accession>A0ABS7SVX4</accession>
<keyword evidence="3" id="KW-1185">Reference proteome</keyword>
<dbReference type="EMBL" id="JAFBIL020000014">
    <property type="protein sequence ID" value="MBZ2210070.1"/>
    <property type="molecule type" value="Genomic_DNA"/>
</dbReference>
<dbReference type="RefSeq" id="WP_370660549.1">
    <property type="nucleotide sequence ID" value="NZ_JAFBIL020000014.1"/>
</dbReference>
<dbReference type="Proteomes" id="UP000809349">
    <property type="component" value="Unassembled WGS sequence"/>
</dbReference>
<sequence>MPETLNAVIWVRQRKPDVALANISGAMMIQAIIPTALGMFFTAWLLDRALLSAGLVTMASIRGLYLLMQRGKLTPNLFARFGLPYVVFGAGLFFLHLRT</sequence>
<gene>
    <name evidence="2" type="ORF">I4X03_022635</name>
</gene>
<evidence type="ECO:0000313" key="3">
    <source>
        <dbReference type="Proteomes" id="UP000809349"/>
    </source>
</evidence>
<keyword evidence="1" id="KW-0472">Membrane</keyword>
<dbReference type="InterPro" id="IPR044880">
    <property type="entry name" value="NCX_ion-bd_dom_sf"/>
</dbReference>
<reference evidence="2 3" key="1">
    <citation type="submission" date="2021-01" db="EMBL/GenBank/DDBJ databases">
        <authorList>
            <person name="Ruan W."/>
            <person name="Khan S.A."/>
            <person name="Jeon C.O."/>
        </authorList>
    </citation>
    <scope>NUCLEOTIDE SEQUENCE [LARGE SCALE GENOMIC DNA]</scope>
    <source>
        <strain evidence="2 3">R798</strain>
    </source>
</reference>
<evidence type="ECO:0008006" key="4">
    <source>
        <dbReference type="Google" id="ProtNLM"/>
    </source>
</evidence>
<protein>
    <recommendedName>
        <fullName evidence="4">Sodium/calcium exchanger membrane region domain-containing protein</fullName>
    </recommendedName>
</protein>
<feature type="transmembrane region" description="Helical" evidence="1">
    <location>
        <begin position="20"/>
        <end position="43"/>
    </location>
</feature>
<keyword evidence="1" id="KW-1133">Transmembrane helix</keyword>
<feature type="transmembrane region" description="Helical" evidence="1">
    <location>
        <begin position="77"/>
        <end position="97"/>
    </location>
</feature>
<proteinExistence type="predicted"/>
<name>A0ABS7SVX4_9BURK</name>
<keyword evidence="1" id="KW-0812">Transmembrane</keyword>
<dbReference type="Gene3D" id="1.20.1420.30">
    <property type="entry name" value="NCX, central ion-binding region"/>
    <property type="match status" value="1"/>
</dbReference>
<organism evidence="2 3">
    <name type="scientific">Massilia soli</name>
    <dbReference type="NCBI Taxonomy" id="2792854"/>
    <lineage>
        <taxon>Bacteria</taxon>
        <taxon>Pseudomonadati</taxon>
        <taxon>Pseudomonadota</taxon>
        <taxon>Betaproteobacteria</taxon>
        <taxon>Burkholderiales</taxon>
        <taxon>Oxalobacteraceae</taxon>
        <taxon>Telluria group</taxon>
        <taxon>Massilia</taxon>
    </lineage>
</organism>
<evidence type="ECO:0000313" key="2">
    <source>
        <dbReference type="EMBL" id="MBZ2210070.1"/>
    </source>
</evidence>
<reference evidence="2 3" key="2">
    <citation type="submission" date="2021-08" db="EMBL/GenBank/DDBJ databases">
        <title>Massilia sp. R798.</title>
        <authorList>
            <person name="Baek J.H."/>
            <person name="Jung H.S."/>
            <person name="Kim K.R."/>
            <person name="Jeon C.O."/>
        </authorList>
    </citation>
    <scope>NUCLEOTIDE SEQUENCE [LARGE SCALE GENOMIC DNA]</scope>
    <source>
        <strain evidence="2 3">R798</strain>
    </source>
</reference>
<comment type="caution">
    <text evidence="2">The sequence shown here is derived from an EMBL/GenBank/DDBJ whole genome shotgun (WGS) entry which is preliminary data.</text>
</comment>
<evidence type="ECO:0000256" key="1">
    <source>
        <dbReference type="SAM" id="Phobius"/>
    </source>
</evidence>